<evidence type="ECO:0000256" key="7">
    <source>
        <dbReference type="ARBA" id="ARBA00022771"/>
    </source>
</evidence>
<feature type="region of interest" description="Disordered" evidence="17">
    <location>
        <begin position="555"/>
        <end position="629"/>
    </location>
</feature>
<dbReference type="InterPro" id="IPR041057">
    <property type="entry name" value="ZHX_Znf_C2H2"/>
</dbReference>
<keyword evidence="7" id="KW-0863">Zinc-finger</keyword>
<evidence type="ECO:0000256" key="1">
    <source>
        <dbReference type="ARBA" id="ARBA00004123"/>
    </source>
</evidence>
<evidence type="ECO:0000256" key="9">
    <source>
        <dbReference type="ARBA" id="ARBA00022833"/>
    </source>
</evidence>
<feature type="compositionally biased region" description="Low complexity" evidence="17">
    <location>
        <begin position="271"/>
        <end position="282"/>
    </location>
</feature>
<keyword evidence="10" id="KW-0805">Transcription regulation</keyword>
<dbReference type="Pfam" id="PF18387">
    <property type="entry name" value="zf_C2H2_ZHX"/>
    <property type="match status" value="1"/>
</dbReference>
<comment type="subcellular location">
    <subcellularLocation>
        <location evidence="1 15 16">Nucleus</location>
    </subcellularLocation>
</comment>
<dbReference type="GO" id="GO:0003677">
    <property type="term" value="F:DNA binding"/>
    <property type="evidence" value="ECO:0007669"/>
    <property type="project" value="UniProtKB-UniRule"/>
</dbReference>
<evidence type="ECO:0000256" key="16">
    <source>
        <dbReference type="RuleBase" id="RU000682"/>
    </source>
</evidence>
<name>A0AAY4CRH4_9TELE</name>
<evidence type="ECO:0000256" key="10">
    <source>
        <dbReference type="ARBA" id="ARBA00023015"/>
    </source>
</evidence>
<evidence type="ECO:0000256" key="3">
    <source>
        <dbReference type="ARBA" id="ARBA00022491"/>
    </source>
</evidence>
<feature type="compositionally biased region" description="Basic and acidic residues" evidence="17">
    <location>
        <begin position="801"/>
        <end position="811"/>
    </location>
</feature>
<dbReference type="AlphaFoldDB" id="A0AAY4CRH4"/>
<keyword evidence="11 15" id="KW-0238">DNA-binding</keyword>
<dbReference type="Gene3D" id="1.10.10.60">
    <property type="entry name" value="Homeodomain-like"/>
    <property type="match status" value="5"/>
</dbReference>
<comment type="similarity">
    <text evidence="2">Belongs to the ZHX family.</text>
</comment>
<feature type="region of interest" description="Disordered" evidence="17">
    <location>
        <begin position="755"/>
        <end position="914"/>
    </location>
</feature>
<feature type="domain" description="Homeobox" evidence="18">
    <location>
        <begin position="308"/>
        <end position="351"/>
    </location>
</feature>
<dbReference type="InterPro" id="IPR036236">
    <property type="entry name" value="Znf_C2H2_sf"/>
</dbReference>
<evidence type="ECO:0000259" key="18">
    <source>
        <dbReference type="PROSITE" id="PS50071"/>
    </source>
</evidence>
<keyword evidence="5" id="KW-0479">Metal-binding</keyword>
<keyword evidence="9" id="KW-0862">Zinc</keyword>
<feature type="domain" description="Homeobox" evidence="18">
    <location>
        <begin position="672"/>
        <end position="722"/>
    </location>
</feature>
<feature type="compositionally biased region" description="Low complexity" evidence="17">
    <location>
        <begin position="755"/>
        <end position="786"/>
    </location>
</feature>
<organism evidence="19 20">
    <name type="scientific">Denticeps clupeoides</name>
    <name type="common">denticle herring</name>
    <dbReference type="NCBI Taxonomy" id="299321"/>
    <lineage>
        <taxon>Eukaryota</taxon>
        <taxon>Metazoa</taxon>
        <taxon>Chordata</taxon>
        <taxon>Craniata</taxon>
        <taxon>Vertebrata</taxon>
        <taxon>Euteleostomi</taxon>
        <taxon>Actinopterygii</taxon>
        <taxon>Neopterygii</taxon>
        <taxon>Teleostei</taxon>
        <taxon>Clupei</taxon>
        <taxon>Clupeiformes</taxon>
        <taxon>Denticipitoidei</taxon>
        <taxon>Denticipitidae</taxon>
        <taxon>Denticeps</taxon>
    </lineage>
</organism>
<feature type="domain" description="Homeobox" evidence="18">
    <location>
        <begin position="808"/>
        <end position="856"/>
    </location>
</feature>
<dbReference type="GO" id="GO:0030154">
    <property type="term" value="P:cell differentiation"/>
    <property type="evidence" value="ECO:0007669"/>
    <property type="project" value="UniProtKB-KW"/>
</dbReference>
<dbReference type="PANTHER" id="PTHR15467">
    <property type="entry name" value="ZINC-FINGERS AND HOMEOBOXES RELATED"/>
    <property type="match status" value="1"/>
</dbReference>
<keyword evidence="14 15" id="KW-0539">Nucleus</keyword>
<dbReference type="SUPFAM" id="SSF57667">
    <property type="entry name" value="beta-beta-alpha zinc fingers"/>
    <property type="match status" value="2"/>
</dbReference>
<reference evidence="19 20" key="1">
    <citation type="submission" date="2020-06" db="EMBL/GenBank/DDBJ databases">
        <authorList>
            <consortium name="Wellcome Sanger Institute Data Sharing"/>
        </authorList>
    </citation>
    <scope>NUCLEOTIDE SEQUENCE [LARGE SCALE GENOMIC DNA]</scope>
</reference>
<evidence type="ECO:0000256" key="12">
    <source>
        <dbReference type="ARBA" id="ARBA00023155"/>
    </source>
</evidence>
<feature type="compositionally biased region" description="Low complexity" evidence="17">
    <location>
        <begin position="601"/>
        <end position="629"/>
    </location>
</feature>
<accession>A0AAY4CRH4</accession>
<keyword evidence="13" id="KW-0804">Transcription</keyword>
<feature type="DNA-binding region" description="Homeobox" evidence="15">
    <location>
        <begin position="810"/>
        <end position="857"/>
    </location>
</feature>
<dbReference type="InterPro" id="IPR001356">
    <property type="entry name" value="HD"/>
</dbReference>
<keyword evidence="12 15" id="KW-0371">Homeobox</keyword>
<evidence type="ECO:0000256" key="11">
    <source>
        <dbReference type="ARBA" id="ARBA00023125"/>
    </source>
</evidence>
<feature type="compositionally biased region" description="Basic and acidic residues" evidence="17">
    <location>
        <begin position="827"/>
        <end position="867"/>
    </location>
</feature>
<evidence type="ECO:0000256" key="15">
    <source>
        <dbReference type="PROSITE-ProRule" id="PRU00108"/>
    </source>
</evidence>
<gene>
    <name evidence="19" type="primary">ZHX3</name>
</gene>
<evidence type="ECO:0000256" key="2">
    <source>
        <dbReference type="ARBA" id="ARBA00007440"/>
    </source>
</evidence>
<dbReference type="PROSITE" id="PS50071">
    <property type="entry name" value="HOMEOBOX_2"/>
    <property type="match status" value="4"/>
</dbReference>
<dbReference type="FunFam" id="3.30.160.60:FF:002779">
    <property type="entry name" value="Zinc fingers and homeoboxes 3"/>
    <property type="match status" value="1"/>
</dbReference>
<keyword evidence="20" id="KW-1185">Reference proteome</keyword>
<keyword evidence="8" id="KW-0221">Differentiation</keyword>
<keyword evidence="6" id="KW-0677">Repeat</keyword>
<reference evidence="19" key="3">
    <citation type="submission" date="2025-09" db="UniProtKB">
        <authorList>
            <consortium name="Ensembl"/>
        </authorList>
    </citation>
    <scope>IDENTIFICATION</scope>
</reference>
<feature type="DNA-binding region" description="Homeobox" evidence="15">
    <location>
        <begin position="674"/>
        <end position="723"/>
    </location>
</feature>
<dbReference type="FunFam" id="1.10.10.60:FF:000062">
    <property type="entry name" value="zinc fingers and homeoboxes protein 3"/>
    <property type="match status" value="1"/>
</dbReference>
<feature type="compositionally biased region" description="Polar residues" evidence="17">
    <location>
        <begin position="941"/>
        <end position="957"/>
    </location>
</feature>
<dbReference type="GO" id="GO:0000981">
    <property type="term" value="F:DNA-binding transcription factor activity, RNA polymerase II-specific"/>
    <property type="evidence" value="ECO:0007669"/>
    <property type="project" value="TreeGrafter"/>
</dbReference>
<evidence type="ECO:0000256" key="4">
    <source>
        <dbReference type="ARBA" id="ARBA00022553"/>
    </source>
</evidence>
<feature type="DNA-binding region" description="Homeobox" evidence="15">
    <location>
        <begin position="310"/>
        <end position="352"/>
    </location>
</feature>
<dbReference type="FunFam" id="1.10.10.60:FF:000133">
    <property type="entry name" value="zinc fingers and homeoboxes protein 3"/>
    <property type="match status" value="1"/>
</dbReference>
<evidence type="ECO:0000256" key="5">
    <source>
        <dbReference type="ARBA" id="ARBA00022723"/>
    </source>
</evidence>
<evidence type="ECO:0000256" key="14">
    <source>
        <dbReference type="ARBA" id="ARBA00023242"/>
    </source>
</evidence>
<sequence length="1139" mass="122602">MASKRKSSRPIPCMVSQKSMRLRDDLEQESLSCQMKDSGYTACEEVGSMVLGESSSNSAGDSPKDVGLYTCRPCNFETQDLNLFLDHVYSGHPEFRADPSFHCVECGVTSPKFEGLALHNARVHPSTVNTALQLRKKDRKATVEQSLIIGPSDSHVSKDTEISITKTPIMKRLKGKSEPKRIVVSHCPPDESGLDAVASSSKLAVKKDPPAVTVTHVPTIVHNGAASKVTLPSAIQIVNGSGALLKTAITQVVSVVQNRSLNQQSTPITMSSSHSSSSASSSKNLPKVMIPLSSIPTYNAAMDSSSFLKTSFSKFPYPTKAELCYLTVVTKYPEEQIKIWFTAQRLKQGISWSPEEIEDARRKMFNTIIQTAPPAGQQQSQPRQPHSSSAQPTITVLPASIGATGIPHILQGSLVGQGGVIVTQPMLSNGIQVSSAPVALAVTPKPQTSAKAMMPARPAAALVADKGMSMVVGTVGSSSSVNYSGSGGGGKNSTSSASSSVYSSASSVISSLGTCKSNNSASSSQTSVISVTSTSIGKNNGGALVDASSNTSKLNNISTDSKSTTVGSVSPNTNTDTKSGGNGRGVSNTAKASSDVKNADAKTSSDSSPAPTTTTAPADAPTDASTTTATISTGKTAEALSALSPSASSCASSRTLPSGSFLDPSFYKNKKSQEQLSALKQSFLKSQFPNQEEVERLTSLTGLTVREVRKWFSDRRYHFRNLKGSRSTPGGQSSASDKIPILDKLQGSALDLSDSADISEGSKTPQQSPISPTQQHQQTTSPTTPSRRPPRPPSPDFTAIRYKEREPHQVRALESSFAQDPVPPAEEVDRLRQETKMTRREIHGWFSDRRKRVAAEKKREEAERAEKEEEEEEEDPEKDKSDPVNEDPDEKVEMELEEISHQQGKEETSGTEPKVNPIKINLKMLKVTESNGKGECEGNQIAPSENPKTPTPFTQSVPTPPLHAPSRGKKTADQLHLLKLAFARTPWPGSPQYDDLMAKTGLPRPEVVRWFGDCRYVLKNGQLKWLESYQNMVEEEDFEKGNVSVLKDHLNAHGKLDANRVMELSQSSGLNEDLVRRWFGMRAPQLLGGEKIQEDESMESAKMGDKTEEQIECTSLVSKCESGEVTTDEKSSNPNQGTD</sequence>
<evidence type="ECO:0000313" key="19">
    <source>
        <dbReference type="Ensembl" id="ENSDCDP00010035733.1"/>
    </source>
</evidence>
<feature type="DNA-binding region" description="Homeobox" evidence="15">
    <location>
        <begin position="969"/>
        <end position="1022"/>
    </location>
</feature>
<protein>
    <recommendedName>
        <fullName evidence="18">Homeobox domain-containing protein</fullName>
    </recommendedName>
</protein>
<dbReference type="InterPro" id="IPR009057">
    <property type="entry name" value="Homeodomain-like_sf"/>
</dbReference>
<feature type="domain" description="Homeobox" evidence="18">
    <location>
        <begin position="967"/>
        <end position="1021"/>
    </location>
</feature>
<feature type="region of interest" description="Disordered" evidence="17">
    <location>
        <begin position="931"/>
        <end position="968"/>
    </location>
</feature>
<dbReference type="GeneTree" id="ENSGT00950000182893"/>
<reference evidence="19" key="2">
    <citation type="submission" date="2025-08" db="UniProtKB">
        <authorList>
            <consortium name="Ensembl"/>
        </authorList>
    </citation>
    <scope>IDENTIFICATION</scope>
</reference>
<feature type="compositionally biased region" description="Polar residues" evidence="17">
    <location>
        <begin position="555"/>
        <end position="596"/>
    </location>
</feature>
<dbReference type="Ensembl" id="ENSDCDT00010044778.1">
    <property type="protein sequence ID" value="ENSDCDP00010035733.1"/>
    <property type="gene ID" value="ENSDCDG00010023241.1"/>
</dbReference>
<dbReference type="SMART" id="SM00355">
    <property type="entry name" value="ZnF_C2H2"/>
    <property type="match status" value="2"/>
</dbReference>
<evidence type="ECO:0000256" key="6">
    <source>
        <dbReference type="ARBA" id="ARBA00022737"/>
    </source>
</evidence>
<dbReference type="GO" id="GO:0005634">
    <property type="term" value="C:nucleus"/>
    <property type="evidence" value="ECO:0007669"/>
    <property type="project" value="UniProtKB-SubCell"/>
</dbReference>
<dbReference type="CDD" id="cd00086">
    <property type="entry name" value="homeodomain"/>
    <property type="match status" value="4"/>
</dbReference>
<feature type="compositionally biased region" description="Basic and acidic residues" evidence="17">
    <location>
        <begin position="891"/>
        <end position="908"/>
    </location>
</feature>
<dbReference type="Gene3D" id="3.30.160.60">
    <property type="entry name" value="Classic Zinc Finger"/>
    <property type="match status" value="1"/>
</dbReference>
<evidence type="ECO:0000313" key="20">
    <source>
        <dbReference type="Proteomes" id="UP000694580"/>
    </source>
</evidence>
<dbReference type="SUPFAM" id="SSF46689">
    <property type="entry name" value="Homeodomain-like"/>
    <property type="match status" value="4"/>
</dbReference>
<feature type="region of interest" description="Disordered" evidence="17">
    <location>
        <begin position="264"/>
        <end position="283"/>
    </location>
</feature>
<evidence type="ECO:0000256" key="17">
    <source>
        <dbReference type="SAM" id="MobiDB-lite"/>
    </source>
</evidence>
<evidence type="ECO:0000256" key="13">
    <source>
        <dbReference type="ARBA" id="ARBA00023163"/>
    </source>
</evidence>
<dbReference type="SMART" id="SM00389">
    <property type="entry name" value="HOX"/>
    <property type="match status" value="4"/>
</dbReference>
<dbReference type="Proteomes" id="UP000694580">
    <property type="component" value="Chromosome 10"/>
</dbReference>
<dbReference type="PANTHER" id="PTHR15467:SF6">
    <property type="entry name" value="ZINC FINGERS AND HOMEOBOXES PROTEIN 3"/>
    <property type="match status" value="1"/>
</dbReference>
<dbReference type="FunFam" id="1.10.10.60:FF:000212">
    <property type="entry name" value="Zinc fingers and homeoboxes protein 3"/>
    <property type="match status" value="1"/>
</dbReference>
<dbReference type="Pfam" id="PF00046">
    <property type="entry name" value="Homeodomain"/>
    <property type="match status" value="3"/>
</dbReference>
<proteinExistence type="inferred from homology"/>
<keyword evidence="3" id="KW-0678">Repressor</keyword>
<feature type="region of interest" description="Disordered" evidence="17">
    <location>
        <begin position="1089"/>
        <end position="1139"/>
    </location>
</feature>
<keyword evidence="4" id="KW-0597">Phosphoprotein</keyword>
<dbReference type="GO" id="GO:0008270">
    <property type="term" value="F:zinc ion binding"/>
    <property type="evidence" value="ECO:0007669"/>
    <property type="project" value="UniProtKB-KW"/>
</dbReference>
<evidence type="ECO:0000256" key="8">
    <source>
        <dbReference type="ARBA" id="ARBA00022782"/>
    </source>
</evidence>
<dbReference type="InterPro" id="IPR013087">
    <property type="entry name" value="Znf_C2H2_type"/>
</dbReference>